<dbReference type="OMA" id="NIINPAW"/>
<reference evidence="4 5" key="1">
    <citation type="journal article" date="2012" name="Science">
        <title>The Paleozoic origin of enzymatic lignin decomposition reconstructed from 31 fungal genomes.</title>
        <authorList>
            <person name="Floudas D."/>
            <person name="Binder M."/>
            <person name="Riley R."/>
            <person name="Barry K."/>
            <person name="Blanchette R.A."/>
            <person name="Henrissat B."/>
            <person name="Martinez A.T."/>
            <person name="Otillar R."/>
            <person name="Spatafora J.W."/>
            <person name="Yadav J.S."/>
            <person name="Aerts A."/>
            <person name="Benoit I."/>
            <person name="Boyd A."/>
            <person name="Carlson A."/>
            <person name="Copeland A."/>
            <person name="Coutinho P.M."/>
            <person name="de Vries R.P."/>
            <person name="Ferreira P."/>
            <person name="Findley K."/>
            <person name="Foster B."/>
            <person name="Gaskell J."/>
            <person name="Glotzer D."/>
            <person name="Gorecki P."/>
            <person name="Heitman J."/>
            <person name="Hesse C."/>
            <person name="Hori C."/>
            <person name="Igarashi K."/>
            <person name="Jurgens J.A."/>
            <person name="Kallen N."/>
            <person name="Kersten P."/>
            <person name="Kohler A."/>
            <person name="Kuees U."/>
            <person name="Kumar T.K.A."/>
            <person name="Kuo A."/>
            <person name="LaButti K."/>
            <person name="Larrondo L.F."/>
            <person name="Lindquist E."/>
            <person name="Ling A."/>
            <person name="Lombard V."/>
            <person name="Lucas S."/>
            <person name="Lundell T."/>
            <person name="Martin R."/>
            <person name="McLaughlin D.J."/>
            <person name="Morgenstern I."/>
            <person name="Morin E."/>
            <person name="Murat C."/>
            <person name="Nagy L.G."/>
            <person name="Nolan M."/>
            <person name="Ohm R.A."/>
            <person name="Patyshakuliyeva A."/>
            <person name="Rokas A."/>
            <person name="Ruiz-Duenas F.J."/>
            <person name="Sabat G."/>
            <person name="Salamov A."/>
            <person name="Samejima M."/>
            <person name="Schmutz J."/>
            <person name="Slot J.C."/>
            <person name="St John F."/>
            <person name="Stenlid J."/>
            <person name="Sun H."/>
            <person name="Sun S."/>
            <person name="Syed K."/>
            <person name="Tsang A."/>
            <person name="Wiebenga A."/>
            <person name="Young D."/>
            <person name="Pisabarro A."/>
            <person name="Eastwood D.C."/>
            <person name="Martin F."/>
            <person name="Cullen D."/>
            <person name="Grigoriev I.V."/>
            <person name="Hibbett D.S."/>
        </authorList>
    </citation>
    <scope>NUCLEOTIDE SEQUENCE [LARGE SCALE GENOMIC DNA]</scope>
    <source>
        <strain evidence="4 5">DJM-731 SS1</strain>
    </source>
</reference>
<dbReference type="EMBL" id="JH795870">
    <property type="protein sequence ID" value="EJT99236.1"/>
    <property type="molecule type" value="Genomic_DNA"/>
</dbReference>
<dbReference type="InterPro" id="IPR036291">
    <property type="entry name" value="NAD(P)-bd_dom_sf"/>
</dbReference>
<dbReference type="GeneID" id="63682613"/>
<evidence type="ECO:0000313" key="4">
    <source>
        <dbReference type="EMBL" id="EJT99236.1"/>
    </source>
</evidence>
<keyword evidence="2" id="KW-0560">Oxidoreductase</keyword>
<dbReference type="GO" id="GO:0016491">
    <property type="term" value="F:oxidoreductase activity"/>
    <property type="evidence" value="ECO:0007669"/>
    <property type="project" value="UniProtKB-KW"/>
</dbReference>
<comment type="similarity">
    <text evidence="1 3">Belongs to the short-chain dehydrogenases/reductases (SDR) family.</text>
</comment>
<proteinExistence type="inferred from homology"/>
<organism evidence="4 5">
    <name type="scientific">Dacryopinax primogenitus (strain DJM 731)</name>
    <name type="common">Brown rot fungus</name>
    <dbReference type="NCBI Taxonomy" id="1858805"/>
    <lineage>
        <taxon>Eukaryota</taxon>
        <taxon>Fungi</taxon>
        <taxon>Dikarya</taxon>
        <taxon>Basidiomycota</taxon>
        <taxon>Agaricomycotina</taxon>
        <taxon>Dacrymycetes</taxon>
        <taxon>Dacrymycetales</taxon>
        <taxon>Dacrymycetaceae</taxon>
        <taxon>Dacryopinax</taxon>
    </lineage>
</organism>
<evidence type="ECO:0000256" key="1">
    <source>
        <dbReference type="ARBA" id="ARBA00006484"/>
    </source>
</evidence>
<keyword evidence="5" id="KW-1185">Reference proteome</keyword>
<dbReference type="PANTHER" id="PTHR43180:SF33">
    <property type="entry name" value="15-HYDROXYPROSTAGLANDIN DEHYDROGENASE [NAD(+)]-LIKE"/>
    <property type="match status" value="1"/>
</dbReference>
<name>M5G090_DACPD</name>
<dbReference type="Gene3D" id="3.40.50.720">
    <property type="entry name" value="NAD(P)-binding Rossmann-like Domain"/>
    <property type="match status" value="1"/>
</dbReference>
<dbReference type="Proteomes" id="UP000030653">
    <property type="component" value="Unassembled WGS sequence"/>
</dbReference>
<dbReference type="InterPro" id="IPR002347">
    <property type="entry name" value="SDR_fam"/>
</dbReference>
<evidence type="ECO:0000256" key="2">
    <source>
        <dbReference type="ARBA" id="ARBA00023002"/>
    </source>
</evidence>
<dbReference type="OrthoDB" id="5371740at2759"/>
<accession>M5G090</accession>
<gene>
    <name evidence="4" type="ORF">DACRYDRAFT_101380</name>
</gene>
<protein>
    <submittedName>
        <fullName evidence="4">NADP-binding protein</fullName>
    </submittedName>
</protein>
<dbReference type="STRING" id="1858805.M5G090"/>
<dbReference type="PANTHER" id="PTHR43180">
    <property type="entry name" value="3-OXOACYL-(ACYL-CARRIER-PROTEIN) REDUCTASE (AFU_ORTHOLOGUE AFUA_6G11210)"/>
    <property type="match status" value="1"/>
</dbReference>
<dbReference type="SUPFAM" id="SSF51735">
    <property type="entry name" value="NAD(P)-binding Rossmann-fold domains"/>
    <property type="match status" value="1"/>
</dbReference>
<dbReference type="PRINTS" id="PR00081">
    <property type="entry name" value="GDHRDH"/>
</dbReference>
<dbReference type="Pfam" id="PF00106">
    <property type="entry name" value="adh_short"/>
    <property type="match status" value="1"/>
</dbReference>
<dbReference type="AlphaFoldDB" id="M5G090"/>
<dbReference type="HOGENOM" id="CLU_010194_13_1_1"/>
<evidence type="ECO:0000313" key="5">
    <source>
        <dbReference type="Proteomes" id="UP000030653"/>
    </source>
</evidence>
<sequence>MAATLDIKGEDLVGAKEKVVIITGGSSGIGLATVELFSSLGAHVFVGDITSLPKFFPKTTFQKTDVSLWSDLLELFDVAFQAHGRVDIVLANAGIGEIADLFDPVLDDSGRPKEPNYKTLDVNLKGVVGCIKLAVFYMRKGGGGGVGVTGSVASYLGEGVPLYTATKHGVLGLVRSLASTLKNDNITINLVAPFFTDSALMYPSLRTFCTSRNIPVSRASSVAKALAYNALRGSEWTGKGVWVAADKWGEVEVGLEESREKCLGDEFDELRKRAWGKQEEEGKE</sequence>
<dbReference type="RefSeq" id="XP_040626134.1">
    <property type="nucleotide sequence ID" value="XM_040767551.1"/>
</dbReference>
<evidence type="ECO:0000256" key="3">
    <source>
        <dbReference type="RuleBase" id="RU000363"/>
    </source>
</evidence>
<dbReference type="PRINTS" id="PR00080">
    <property type="entry name" value="SDRFAMILY"/>
</dbReference>